<evidence type="ECO:0000313" key="7">
    <source>
        <dbReference type="Proteomes" id="UP000471190"/>
    </source>
</evidence>
<keyword evidence="2" id="KW-0285">Flavoprotein</keyword>
<dbReference type="Proteomes" id="UP000526625">
    <property type="component" value="Unassembled WGS sequence"/>
</dbReference>
<comment type="cofactor">
    <cofactor evidence="1">
        <name>FMN</name>
        <dbReference type="ChEBI" id="CHEBI:58210"/>
    </cofactor>
</comment>
<dbReference type="AlphaFoldDB" id="A0A6P1C8N9"/>
<dbReference type="Pfam" id="PF01613">
    <property type="entry name" value="Flavin_Reduct"/>
    <property type="match status" value="1"/>
</dbReference>
<dbReference type="Gene3D" id="2.30.110.10">
    <property type="entry name" value="Electron Transport, Fmn-binding Protein, Chain A"/>
    <property type="match status" value="1"/>
</dbReference>
<evidence type="ECO:0000256" key="3">
    <source>
        <dbReference type="ARBA" id="ARBA00038054"/>
    </source>
</evidence>
<evidence type="ECO:0000313" key="8">
    <source>
        <dbReference type="Proteomes" id="UP000526625"/>
    </source>
</evidence>
<proteinExistence type="inferred from homology"/>
<dbReference type="RefSeq" id="WP_015341717.1">
    <property type="nucleotide sequence ID" value="NZ_JAADZA010000019.1"/>
</dbReference>
<keyword evidence="8" id="KW-1185">Reference proteome</keyword>
<dbReference type="InterPro" id="IPR012349">
    <property type="entry name" value="Split_barrel_FMN-bd"/>
</dbReference>
<sequence>MLTNTAKFNAAESDHDHIEIKPSVLYVGTPLVLITSLNSDGTTNISPMSSVWALYDRVVPGLTSTSKGRENLLRERQLVLNFPSPELWPKVEAIAPTTGRDPVPPHKEKIGYRFEADKFDVAGFTPQPADLVRPLRIAECPIQFEAEVVAAHPPGAEWPSERPEAFSIIEAMVLRVHAHKNIVVAGTNHIDTSGWSPLFYVFRHYFGTGPDLGRTFKAER</sequence>
<dbReference type="PANTHER" id="PTHR43567">
    <property type="entry name" value="FLAVOREDOXIN-RELATED-RELATED"/>
    <property type="match status" value="1"/>
</dbReference>
<evidence type="ECO:0000256" key="1">
    <source>
        <dbReference type="ARBA" id="ARBA00001917"/>
    </source>
</evidence>
<comment type="caution">
    <text evidence="6">The sequence shown here is derived from an EMBL/GenBank/DDBJ whole genome shotgun (WGS) entry which is preliminary data.</text>
</comment>
<dbReference type="PANTHER" id="PTHR43567:SF1">
    <property type="entry name" value="FLAVOREDOXIN"/>
    <property type="match status" value="1"/>
</dbReference>
<gene>
    <name evidence="5" type="ORF">GGD45_005107</name>
    <name evidence="6" type="ORF">GXW80_17650</name>
</gene>
<evidence type="ECO:0000313" key="5">
    <source>
        <dbReference type="EMBL" id="MBB6494663.1"/>
    </source>
</evidence>
<dbReference type="EMBL" id="JAADZA010000019">
    <property type="protein sequence ID" value="NEV12821.1"/>
    <property type="molecule type" value="Genomic_DNA"/>
</dbReference>
<dbReference type="InterPro" id="IPR052174">
    <property type="entry name" value="Flavoredoxin"/>
</dbReference>
<dbReference type="Proteomes" id="UP000471190">
    <property type="component" value="Unassembled WGS sequence"/>
</dbReference>
<organism evidence="6 7">
    <name type="scientific">Rhizobium tropici</name>
    <dbReference type="NCBI Taxonomy" id="398"/>
    <lineage>
        <taxon>Bacteria</taxon>
        <taxon>Pseudomonadati</taxon>
        <taxon>Pseudomonadota</taxon>
        <taxon>Alphaproteobacteria</taxon>
        <taxon>Hyphomicrobiales</taxon>
        <taxon>Rhizobiaceae</taxon>
        <taxon>Rhizobium/Agrobacterium group</taxon>
        <taxon>Rhizobium</taxon>
    </lineage>
</organism>
<reference evidence="5 8" key="2">
    <citation type="submission" date="2020-08" db="EMBL/GenBank/DDBJ databases">
        <title>Genomic Encyclopedia of Type Strains, Phase IV (KMG-V): Genome sequencing to study the core and pangenomes of soil and plant-associated prokaryotes.</title>
        <authorList>
            <person name="Whitman W."/>
        </authorList>
    </citation>
    <scope>NUCLEOTIDE SEQUENCE [LARGE SCALE GENOMIC DNA]</scope>
    <source>
        <strain evidence="5 8">SEMIA 4059</strain>
    </source>
</reference>
<dbReference type="SUPFAM" id="SSF50475">
    <property type="entry name" value="FMN-binding split barrel"/>
    <property type="match status" value="1"/>
</dbReference>
<feature type="domain" description="Flavin reductase like" evidence="4">
    <location>
        <begin position="27"/>
        <end position="207"/>
    </location>
</feature>
<evidence type="ECO:0000259" key="4">
    <source>
        <dbReference type="Pfam" id="PF01613"/>
    </source>
</evidence>
<name>A0A6P1C8N9_RHITR</name>
<dbReference type="GO" id="GO:0010181">
    <property type="term" value="F:FMN binding"/>
    <property type="evidence" value="ECO:0007669"/>
    <property type="project" value="InterPro"/>
</dbReference>
<accession>A0A6P1C8N9</accession>
<dbReference type="GO" id="GO:0016646">
    <property type="term" value="F:oxidoreductase activity, acting on the CH-NH group of donors, NAD or NADP as acceptor"/>
    <property type="evidence" value="ECO:0007669"/>
    <property type="project" value="UniProtKB-ARBA"/>
</dbReference>
<reference evidence="6 7" key="1">
    <citation type="submission" date="2020-02" db="EMBL/GenBank/DDBJ databases">
        <title>Draft genome sequence of Rhizobium tropici.</title>
        <authorList>
            <person name="Khayi S."/>
            <person name="Jemo M."/>
        </authorList>
    </citation>
    <scope>NUCLEOTIDE SEQUENCE [LARGE SCALE GENOMIC DNA]</scope>
    <source>
        <strain evidence="6 7">A12</strain>
    </source>
</reference>
<protein>
    <submittedName>
        <fullName evidence="5">Flavin reductase (DIM6/NTAB) family NADH-FMN oxidoreductase RutF</fullName>
    </submittedName>
    <submittedName>
        <fullName evidence="6">Flavin reductase family protein</fullName>
    </submittedName>
</protein>
<evidence type="ECO:0000313" key="6">
    <source>
        <dbReference type="EMBL" id="NEV12821.1"/>
    </source>
</evidence>
<dbReference type="EMBL" id="JACHBF010000019">
    <property type="protein sequence ID" value="MBB6494663.1"/>
    <property type="molecule type" value="Genomic_DNA"/>
</dbReference>
<dbReference type="InterPro" id="IPR002563">
    <property type="entry name" value="Flavin_Rdtase-like_dom"/>
</dbReference>
<comment type="similarity">
    <text evidence="3">Belongs to the flavoredoxin family.</text>
</comment>
<evidence type="ECO:0000256" key="2">
    <source>
        <dbReference type="ARBA" id="ARBA00022630"/>
    </source>
</evidence>